<comment type="cofactor">
    <cofactor evidence="1">
        <name>Mg(2+)</name>
        <dbReference type="ChEBI" id="CHEBI:18420"/>
    </cofactor>
</comment>
<dbReference type="Proteomes" id="UP000606935">
    <property type="component" value="Unassembled WGS sequence"/>
</dbReference>
<reference evidence="6" key="1">
    <citation type="journal article" date="2014" name="Int. J. Syst. Evol. Microbiol.">
        <title>Complete genome sequence of Corynebacterium casei LMG S-19264T (=DSM 44701T), isolated from a smear-ripened cheese.</title>
        <authorList>
            <consortium name="US DOE Joint Genome Institute (JGI-PGF)"/>
            <person name="Walter F."/>
            <person name="Albersmeier A."/>
            <person name="Kalinowski J."/>
            <person name="Ruckert C."/>
        </authorList>
    </citation>
    <scope>NUCLEOTIDE SEQUENCE</scope>
    <source>
        <strain evidence="6">CGMCC 1.7086</strain>
    </source>
</reference>
<dbReference type="EC" id="2.7.7.65" evidence="2"/>
<keyword evidence="4" id="KW-1133">Transmembrane helix</keyword>
<dbReference type="PANTHER" id="PTHR45138:SF9">
    <property type="entry name" value="DIGUANYLATE CYCLASE DGCM-RELATED"/>
    <property type="match status" value="1"/>
</dbReference>
<comment type="catalytic activity">
    <reaction evidence="3">
        <text>2 GTP = 3',3'-c-di-GMP + 2 diphosphate</text>
        <dbReference type="Rhea" id="RHEA:24898"/>
        <dbReference type="ChEBI" id="CHEBI:33019"/>
        <dbReference type="ChEBI" id="CHEBI:37565"/>
        <dbReference type="ChEBI" id="CHEBI:58805"/>
        <dbReference type="EC" id="2.7.7.65"/>
    </reaction>
</comment>
<dbReference type="GO" id="GO:0052621">
    <property type="term" value="F:diguanylate cyclase activity"/>
    <property type="evidence" value="ECO:0007669"/>
    <property type="project" value="UniProtKB-EC"/>
</dbReference>
<feature type="transmembrane region" description="Helical" evidence="4">
    <location>
        <begin position="38"/>
        <end position="55"/>
    </location>
</feature>
<dbReference type="PANTHER" id="PTHR45138">
    <property type="entry name" value="REGULATORY COMPONENTS OF SENSORY TRANSDUCTION SYSTEM"/>
    <property type="match status" value="1"/>
</dbReference>
<dbReference type="Gene3D" id="3.30.70.270">
    <property type="match status" value="1"/>
</dbReference>
<keyword evidence="4" id="KW-0812">Transmembrane</keyword>
<dbReference type="InterPro" id="IPR050469">
    <property type="entry name" value="Diguanylate_Cyclase"/>
</dbReference>
<feature type="transmembrane region" description="Helical" evidence="4">
    <location>
        <begin position="157"/>
        <end position="179"/>
    </location>
</feature>
<reference evidence="6" key="2">
    <citation type="submission" date="2020-09" db="EMBL/GenBank/DDBJ databases">
        <authorList>
            <person name="Sun Q."/>
            <person name="Zhou Y."/>
        </authorList>
    </citation>
    <scope>NUCLEOTIDE SEQUENCE</scope>
    <source>
        <strain evidence="6">CGMCC 1.7086</strain>
    </source>
</reference>
<dbReference type="InterPro" id="IPR029787">
    <property type="entry name" value="Nucleotide_cyclase"/>
</dbReference>
<dbReference type="SMART" id="SM00267">
    <property type="entry name" value="GGDEF"/>
    <property type="match status" value="1"/>
</dbReference>
<keyword evidence="7" id="KW-1185">Reference proteome</keyword>
<dbReference type="InterPro" id="IPR043128">
    <property type="entry name" value="Rev_trsase/Diguanyl_cyclase"/>
</dbReference>
<name>A0A918DKY6_9ALTE</name>
<dbReference type="InterPro" id="IPR000160">
    <property type="entry name" value="GGDEF_dom"/>
</dbReference>
<evidence type="ECO:0000256" key="1">
    <source>
        <dbReference type="ARBA" id="ARBA00001946"/>
    </source>
</evidence>
<organism evidence="6 7">
    <name type="scientific">Bowmanella pacifica</name>
    <dbReference type="NCBI Taxonomy" id="502051"/>
    <lineage>
        <taxon>Bacteria</taxon>
        <taxon>Pseudomonadati</taxon>
        <taxon>Pseudomonadota</taxon>
        <taxon>Gammaproteobacteria</taxon>
        <taxon>Alteromonadales</taxon>
        <taxon>Alteromonadaceae</taxon>
        <taxon>Bowmanella</taxon>
    </lineage>
</organism>
<dbReference type="SUPFAM" id="SSF55073">
    <property type="entry name" value="Nucleotide cyclase"/>
    <property type="match status" value="1"/>
</dbReference>
<evidence type="ECO:0000259" key="5">
    <source>
        <dbReference type="PROSITE" id="PS50887"/>
    </source>
</evidence>
<dbReference type="GO" id="GO:0005886">
    <property type="term" value="C:plasma membrane"/>
    <property type="evidence" value="ECO:0007669"/>
    <property type="project" value="TreeGrafter"/>
</dbReference>
<dbReference type="AlphaFoldDB" id="A0A918DKY6"/>
<dbReference type="Pfam" id="PF00990">
    <property type="entry name" value="GGDEF"/>
    <property type="match status" value="1"/>
</dbReference>
<feature type="transmembrane region" description="Helical" evidence="4">
    <location>
        <begin position="127"/>
        <end position="145"/>
    </location>
</feature>
<evidence type="ECO:0000313" key="6">
    <source>
        <dbReference type="EMBL" id="GGO72632.1"/>
    </source>
</evidence>
<evidence type="ECO:0000256" key="3">
    <source>
        <dbReference type="ARBA" id="ARBA00034247"/>
    </source>
</evidence>
<evidence type="ECO:0000256" key="4">
    <source>
        <dbReference type="SAM" id="Phobius"/>
    </source>
</evidence>
<evidence type="ECO:0000256" key="2">
    <source>
        <dbReference type="ARBA" id="ARBA00012528"/>
    </source>
</evidence>
<dbReference type="EMBL" id="BMLS01000005">
    <property type="protein sequence ID" value="GGO72632.1"/>
    <property type="molecule type" value="Genomic_DNA"/>
</dbReference>
<dbReference type="NCBIfam" id="TIGR00254">
    <property type="entry name" value="GGDEF"/>
    <property type="match status" value="1"/>
</dbReference>
<dbReference type="RefSeq" id="WP_188697219.1">
    <property type="nucleotide sequence ID" value="NZ_BMLS01000005.1"/>
</dbReference>
<feature type="transmembrane region" description="Helical" evidence="4">
    <location>
        <begin position="97"/>
        <end position="115"/>
    </location>
</feature>
<dbReference type="FunFam" id="3.30.70.270:FF:000001">
    <property type="entry name" value="Diguanylate cyclase domain protein"/>
    <property type="match status" value="1"/>
</dbReference>
<feature type="transmembrane region" description="Helical" evidence="4">
    <location>
        <begin position="6"/>
        <end position="26"/>
    </location>
</feature>
<comment type="caution">
    <text evidence="6">The sequence shown here is derived from an EMBL/GenBank/DDBJ whole genome shotgun (WGS) entry which is preliminary data.</text>
</comment>
<evidence type="ECO:0000313" key="7">
    <source>
        <dbReference type="Proteomes" id="UP000606935"/>
    </source>
</evidence>
<feature type="domain" description="GGDEF" evidence="5">
    <location>
        <begin position="251"/>
        <end position="383"/>
    </location>
</feature>
<dbReference type="GO" id="GO:0043709">
    <property type="term" value="P:cell adhesion involved in single-species biofilm formation"/>
    <property type="evidence" value="ECO:0007669"/>
    <property type="project" value="TreeGrafter"/>
</dbReference>
<dbReference type="GO" id="GO:1902201">
    <property type="term" value="P:negative regulation of bacterial-type flagellum-dependent cell motility"/>
    <property type="evidence" value="ECO:0007669"/>
    <property type="project" value="TreeGrafter"/>
</dbReference>
<accession>A0A918DKY6</accession>
<feature type="transmembrane region" description="Helical" evidence="4">
    <location>
        <begin position="185"/>
        <end position="211"/>
    </location>
</feature>
<feature type="transmembrane region" description="Helical" evidence="4">
    <location>
        <begin position="61"/>
        <end position="85"/>
    </location>
</feature>
<dbReference type="PROSITE" id="PS50887">
    <property type="entry name" value="GGDEF"/>
    <property type="match status" value="1"/>
</dbReference>
<protein>
    <recommendedName>
        <fullName evidence="2">diguanylate cyclase</fullName>
        <ecNumber evidence="2">2.7.7.65</ecNumber>
    </recommendedName>
</protein>
<sequence>MVQSVAFNFAILTIATLAFYLFIFVLPKQPKRHQHRALLCFQYSFVLSYLAYAGLCLRYLGFWGLSVLTVNLFLLAAFYLFYQGVRLRFNAPLNGRAAMWVATHLLLFTCLQWWLWRQGYWDGTRELFAFINHTVPLLLTQQFLFARRAAHNGGDRLMQITLLLIWLMVLVVMPIYAYAGQPFGGLLAMATLFTLALECLLFAGVAMSYIYDLIAKLKDEAYTDNLTGLKNRRFFKRISTSLFSSAKRYQFSICVILADIDDFKALNDEFGHAEGDMAIRLVADTLKSIVRAEDVLVRFGGEEFLILIPNTHIDEAMQVAERMRASVAAIVPEDTPVCRALSMSIGVSAVKDFDDLEHAIQRADKAMYQAKRQGKNRVELAGQGNLAMA</sequence>
<gene>
    <name evidence="6" type="ORF">GCM10010982_31220</name>
</gene>
<proteinExistence type="predicted"/>
<dbReference type="CDD" id="cd01949">
    <property type="entry name" value="GGDEF"/>
    <property type="match status" value="1"/>
</dbReference>
<keyword evidence="4" id="KW-0472">Membrane</keyword>